<dbReference type="AlphaFoldDB" id="A0A3N6RB14"/>
<organism evidence="1 2">
    <name type="scientific">Okeania hirsuta</name>
    <dbReference type="NCBI Taxonomy" id="1458930"/>
    <lineage>
        <taxon>Bacteria</taxon>
        <taxon>Bacillati</taxon>
        <taxon>Cyanobacteriota</taxon>
        <taxon>Cyanophyceae</taxon>
        <taxon>Oscillatoriophycideae</taxon>
        <taxon>Oscillatoriales</taxon>
        <taxon>Microcoleaceae</taxon>
        <taxon>Okeania</taxon>
    </lineage>
</organism>
<dbReference type="Proteomes" id="UP000269154">
    <property type="component" value="Unassembled WGS sequence"/>
</dbReference>
<reference evidence="1 2" key="1">
    <citation type="journal article" date="2018" name="ACS Chem. Biol.">
        <title>Ketoreductase domain dysfunction expands chemodiversity: malyngamide biosynthesis in the cyanobacterium Okeania hirsuta.</title>
        <authorList>
            <person name="Moss N.A."/>
            <person name="Leao T."/>
            <person name="Rankin M."/>
            <person name="McCullough T.M."/>
            <person name="Qu P."/>
            <person name="Korobeynikov A."/>
            <person name="Smith J.L."/>
            <person name="Gerwick L."/>
            <person name="Gerwick W.H."/>
        </authorList>
    </citation>
    <scope>NUCLEOTIDE SEQUENCE [LARGE SCALE GENOMIC DNA]</scope>
    <source>
        <strain evidence="1 2">PAB10Feb10-1</strain>
    </source>
</reference>
<dbReference type="OrthoDB" id="972944at2"/>
<evidence type="ECO:0000313" key="2">
    <source>
        <dbReference type="Proteomes" id="UP000269154"/>
    </source>
</evidence>
<protein>
    <submittedName>
        <fullName evidence="1">Uncharacterized protein</fullName>
    </submittedName>
</protein>
<name>A0A3N6RB14_9CYAN</name>
<accession>A0A3N6RB14</accession>
<sequence>MNSVALPNKTPYQNTKSLDLNLNTIEGTVPGDQIWFVPRSQLDGGAAVAKHVEIPRECVHYPCYEVEARIIANYLIEISRKEGIGNRDK</sequence>
<gene>
    <name evidence="1" type="ORF">D5R40_27705</name>
</gene>
<evidence type="ECO:0000313" key="1">
    <source>
        <dbReference type="EMBL" id="RQH27447.1"/>
    </source>
</evidence>
<dbReference type="EMBL" id="RCBY01000256">
    <property type="protein sequence ID" value="RQH27447.1"/>
    <property type="molecule type" value="Genomic_DNA"/>
</dbReference>
<keyword evidence="2" id="KW-1185">Reference proteome</keyword>
<comment type="caution">
    <text evidence="1">The sequence shown here is derived from an EMBL/GenBank/DDBJ whole genome shotgun (WGS) entry which is preliminary data.</text>
</comment>
<proteinExistence type="predicted"/>
<dbReference type="RefSeq" id="WP_124143053.1">
    <property type="nucleotide sequence ID" value="NZ_CAWOKI010000279.1"/>
</dbReference>